<dbReference type="Proteomes" id="UP000280792">
    <property type="component" value="Unassembled WGS sequence"/>
</dbReference>
<protein>
    <recommendedName>
        <fullName evidence="3">Lipoprotein</fullName>
    </recommendedName>
</protein>
<evidence type="ECO:0008006" key="3">
    <source>
        <dbReference type="Google" id="ProtNLM"/>
    </source>
</evidence>
<proteinExistence type="predicted"/>
<name>A0A3P3VLL3_9GAMM</name>
<dbReference type="AlphaFoldDB" id="A0A3P3VLL3"/>
<reference evidence="1 2" key="2">
    <citation type="submission" date="2018-12" db="EMBL/GenBank/DDBJ databases">
        <title>Simiduia agarivorans gen. nov., sp. nov., a marine, agarolytic bacterium isolated from shallow coastal water from Keelung, Taiwan.</title>
        <authorList>
            <person name="Shieh W.Y."/>
        </authorList>
    </citation>
    <scope>NUCLEOTIDE SEQUENCE [LARGE SCALE GENOMIC DNA]</scope>
    <source>
        <strain evidence="1 2">GTF-13</strain>
    </source>
</reference>
<comment type="caution">
    <text evidence="1">The sequence shown here is derived from an EMBL/GenBank/DDBJ whole genome shotgun (WGS) entry which is preliminary data.</text>
</comment>
<reference evidence="1 2" key="1">
    <citation type="submission" date="2018-08" db="EMBL/GenBank/DDBJ databases">
        <authorList>
            <person name="Khan S.A."/>
        </authorList>
    </citation>
    <scope>NUCLEOTIDE SEQUENCE [LARGE SCALE GENOMIC DNA]</scope>
    <source>
        <strain evidence="1 2">GTF-13</strain>
    </source>
</reference>
<accession>A0A3P3VLL3</accession>
<evidence type="ECO:0000313" key="1">
    <source>
        <dbReference type="EMBL" id="RRJ82768.1"/>
    </source>
</evidence>
<dbReference type="RefSeq" id="WP_125016809.1">
    <property type="nucleotide sequence ID" value="NZ_QWEZ01000002.1"/>
</dbReference>
<dbReference type="EMBL" id="QWEZ01000002">
    <property type="protein sequence ID" value="RRJ82768.1"/>
    <property type="molecule type" value="Genomic_DNA"/>
</dbReference>
<dbReference type="PROSITE" id="PS51257">
    <property type="entry name" value="PROKAR_LIPOPROTEIN"/>
    <property type="match status" value="1"/>
</dbReference>
<sequence>MRAKSSLPGTVVARSLVLGLLCLLTACASVTRLEKGALVAHGEPLDGAAEPLYYILALDLRQLGEVERQRLVVKLAAEAELLTLSALTPERVSGYLPRAQPPVIRRDAPAGEAYSGGGFYLRFEAGRLQFLGLCSHCAGGRQSPLIGRVGGELLGLPLTGTQLEALFGAPDRVYRVNEVRY</sequence>
<organism evidence="1 2">
    <name type="scientific">Aestuariirhabdus litorea</name>
    <dbReference type="NCBI Taxonomy" id="2528527"/>
    <lineage>
        <taxon>Bacteria</taxon>
        <taxon>Pseudomonadati</taxon>
        <taxon>Pseudomonadota</taxon>
        <taxon>Gammaproteobacteria</taxon>
        <taxon>Oceanospirillales</taxon>
        <taxon>Aestuariirhabdaceae</taxon>
        <taxon>Aestuariirhabdus</taxon>
    </lineage>
</organism>
<gene>
    <name evidence="1" type="ORF">D0544_13005</name>
</gene>
<evidence type="ECO:0000313" key="2">
    <source>
        <dbReference type="Proteomes" id="UP000280792"/>
    </source>
</evidence>
<keyword evidence="2" id="KW-1185">Reference proteome</keyword>